<sequence length="81" mass="9608">MGDEWIEIPESVEINDITVVFIENFRIRKEFRGYVVLDWQRKFEEADLNSLPALLLASDSLEKDYLIRKYEVILGTAEDLW</sequence>
<organism evidence="1 2">
    <name type="scientific">Paenibacillus wynnii</name>
    <dbReference type="NCBI Taxonomy" id="268407"/>
    <lineage>
        <taxon>Bacteria</taxon>
        <taxon>Bacillati</taxon>
        <taxon>Bacillota</taxon>
        <taxon>Bacilli</taxon>
        <taxon>Bacillales</taxon>
        <taxon>Paenibacillaceae</taxon>
        <taxon>Paenibacillus</taxon>
    </lineage>
</organism>
<dbReference type="Proteomes" id="UP000029734">
    <property type="component" value="Unassembled WGS sequence"/>
</dbReference>
<dbReference type="OrthoDB" id="2112465at2"/>
<comment type="caution">
    <text evidence="1">The sequence shown here is derived from an EMBL/GenBank/DDBJ whole genome shotgun (WGS) entry which is preliminary data.</text>
</comment>
<proteinExistence type="predicted"/>
<accession>A0A098MDE8</accession>
<reference evidence="1 2" key="2">
    <citation type="submission" date="2014-10" db="EMBL/GenBank/DDBJ databases">
        <title>Comparative genomics of the Paenibacillus odorifer group.</title>
        <authorList>
            <person name="Tsai Y.-C."/>
            <person name="Martin N."/>
            <person name="Korlach J."/>
            <person name="Wiedmann M."/>
        </authorList>
    </citation>
    <scope>NUCLEOTIDE SEQUENCE [LARGE SCALE GENOMIC DNA]</scope>
    <source>
        <strain evidence="1 2">DSM 18334</strain>
    </source>
</reference>
<protein>
    <submittedName>
        <fullName evidence="1">Uncharacterized protein</fullName>
    </submittedName>
</protein>
<dbReference type="AlphaFoldDB" id="A0A098MDE8"/>
<dbReference type="RefSeq" id="WP_036650642.1">
    <property type="nucleotide sequence ID" value="NZ_JQCR01000002.1"/>
</dbReference>
<evidence type="ECO:0000313" key="1">
    <source>
        <dbReference type="EMBL" id="KGE19587.1"/>
    </source>
</evidence>
<name>A0A098MDE8_9BACL</name>
<dbReference type="EMBL" id="JQCR01000002">
    <property type="protein sequence ID" value="KGE19587.1"/>
    <property type="molecule type" value="Genomic_DNA"/>
</dbReference>
<reference evidence="1 2" key="1">
    <citation type="submission" date="2014-08" db="EMBL/GenBank/DDBJ databases">
        <authorList>
            <person name="den Bakker H.C."/>
        </authorList>
    </citation>
    <scope>NUCLEOTIDE SEQUENCE [LARGE SCALE GENOMIC DNA]</scope>
    <source>
        <strain evidence="1 2">DSM 18334</strain>
    </source>
</reference>
<gene>
    <name evidence="1" type="ORF">PWYN_09750</name>
</gene>
<evidence type="ECO:0000313" key="2">
    <source>
        <dbReference type="Proteomes" id="UP000029734"/>
    </source>
</evidence>
<keyword evidence="2" id="KW-1185">Reference proteome</keyword>